<dbReference type="InterPro" id="IPR007712">
    <property type="entry name" value="RelE/ParE_toxin"/>
</dbReference>
<organism evidence="2 3">
    <name type="scientific">Mucilaginibacter corticis</name>
    <dbReference type="NCBI Taxonomy" id="2597670"/>
    <lineage>
        <taxon>Bacteria</taxon>
        <taxon>Pseudomonadati</taxon>
        <taxon>Bacteroidota</taxon>
        <taxon>Sphingobacteriia</taxon>
        <taxon>Sphingobacteriales</taxon>
        <taxon>Sphingobacteriaceae</taxon>
        <taxon>Mucilaginibacter</taxon>
    </lineage>
</organism>
<keyword evidence="3" id="KW-1185">Reference proteome</keyword>
<dbReference type="RefSeq" id="WP_144247587.1">
    <property type="nucleotide sequence ID" value="NZ_VLPK01000001.1"/>
</dbReference>
<evidence type="ECO:0008006" key="4">
    <source>
        <dbReference type="Google" id="ProtNLM"/>
    </source>
</evidence>
<proteinExistence type="predicted"/>
<accession>A0A556MVR0</accession>
<dbReference type="Gene3D" id="3.30.2310.20">
    <property type="entry name" value="RelE-like"/>
    <property type="match status" value="1"/>
</dbReference>
<dbReference type="AlphaFoldDB" id="A0A556MVR0"/>
<dbReference type="EMBL" id="VLPK01000001">
    <property type="protein sequence ID" value="TSJ44024.1"/>
    <property type="molecule type" value="Genomic_DNA"/>
</dbReference>
<gene>
    <name evidence="2" type="ORF">FO440_07565</name>
</gene>
<comment type="caution">
    <text evidence="2">The sequence shown here is derived from an EMBL/GenBank/DDBJ whole genome shotgun (WGS) entry which is preliminary data.</text>
</comment>
<sequence length="97" mass="11655">MAFEIVWTKRAVKGYDNIINYLESNWSDREISRFVIETNRFFESLMLHPELLRKSVRHKNLHRGPINPLTILTYRIKPRKKQIELINIRGARQKPLP</sequence>
<keyword evidence="1" id="KW-1277">Toxin-antitoxin system</keyword>
<dbReference type="Pfam" id="PF05016">
    <property type="entry name" value="ParE_toxin"/>
    <property type="match status" value="1"/>
</dbReference>
<dbReference type="Proteomes" id="UP000318733">
    <property type="component" value="Unassembled WGS sequence"/>
</dbReference>
<name>A0A556MVR0_9SPHI</name>
<dbReference type="InterPro" id="IPR035093">
    <property type="entry name" value="RelE/ParE_toxin_dom_sf"/>
</dbReference>
<evidence type="ECO:0000313" key="3">
    <source>
        <dbReference type="Proteomes" id="UP000318733"/>
    </source>
</evidence>
<evidence type="ECO:0000256" key="1">
    <source>
        <dbReference type="ARBA" id="ARBA00022649"/>
    </source>
</evidence>
<dbReference type="OrthoDB" id="963196at2"/>
<evidence type="ECO:0000313" key="2">
    <source>
        <dbReference type="EMBL" id="TSJ44024.1"/>
    </source>
</evidence>
<reference evidence="2 3" key="1">
    <citation type="submission" date="2019-07" db="EMBL/GenBank/DDBJ databases">
        <authorList>
            <person name="Huq M.A."/>
        </authorList>
    </citation>
    <scope>NUCLEOTIDE SEQUENCE [LARGE SCALE GENOMIC DNA]</scope>
    <source>
        <strain evidence="2 3">MAH-19</strain>
    </source>
</reference>
<protein>
    <recommendedName>
        <fullName evidence="4">Type II toxin-antitoxin system RelE/ParE family toxin</fullName>
    </recommendedName>
</protein>